<name>A0ABY2D077_GULMO</name>
<feature type="region of interest" description="Disordered" evidence="1">
    <location>
        <begin position="67"/>
        <end position="105"/>
    </location>
</feature>
<sequence length="155" mass="16024">MSSVMTAGCAGSFFGSASSHEGATPLQLAAGQALARHAAGLPVPGDLATLQQKEALWLKAVENRERQNRLQASARSERTRRLAEPAALLEDEEAPFSEGEASAAPAAAASISPAASLLSAGLARATLMTQPVTSRAQSLRLALPEDAAPRVDFYA</sequence>
<feature type="compositionally biased region" description="Low complexity" evidence="1">
    <location>
        <begin position="96"/>
        <end position="105"/>
    </location>
</feature>
<reference evidence="2 3" key="1">
    <citation type="submission" date="2019-03" db="EMBL/GenBank/DDBJ databases">
        <title>Genomic Encyclopedia of Type Strains, Phase IV (KMG-IV): sequencing the most valuable type-strain genomes for metagenomic binning, comparative biology and taxonomic classification.</title>
        <authorList>
            <person name="Goeker M."/>
        </authorList>
    </citation>
    <scope>NUCLEOTIDE SEQUENCE [LARGE SCALE GENOMIC DNA]</scope>
    <source>
        <strain evidence="2 3">DSM 18507</strain>
    </source>
</reference>
<dbReference type="EMBL" id="SMDA01000001">
    <property type="protein sequence ID" value="TCW33696.1"/>
    <property type="molecule type" value="Genomic_DNA"/>
</dbReference>
<evidence type="ECO:0000313" key="2">
    <source>
        <dbReference type="EMBL" id="TCW33696.1"/>
    </source>
</evidence>
<gene>
    <name evidence="2" type="ORF">EV669_101222</name>
</gene>
<dbReference type="RefSeq" id="WP_132097659.1">
    <property type="nucleotide sequence ID" value="NZ_SMDA01000001.1"/>
</dbReference>
<dbReference type="Proteomes" id="UP000294801">
    <property type="component" value="Unassembled WGS sequence"/>
</dbReference>
<evidence type="ECO:0000256" key="1">
    <source>
        <dbReference type="SAM" id="MobiDB-lite"/>
    </source>
</evidence>
<proteinExistence type="predicted"/>
<keyword evidence="3" id="KW-1185">Reference proteome</keyword>
<protein>
    <submittedName>
        <fullName evidence="2">Uncharacterized protein</fullName>
    </submittedName>
</protein>
<comment type="caution">
    <text evidence="2">The sequence shown here is derived from an EMBL/GenBank/DDBJ whole genome shotgun (WGS) entry which is preliminary data.</text>
</comment>
<organism evidence="2 3">
    <name type="scientific">Gulbenkiania mobilis</name>
    <dbReference type="NCBI Taxonomy" id="397457"/>
    <lineage>
        <taxon>Bacteria</taxon>
        <taxon>Pseudomonadati</taxon>
        <taxon>Pseudomonadota</taxon>
        <taxon>Betaproteobacteria</taxon>
        <taxon>Neisseriales</taxon>
        <taxon>Chromobacteriaceae</taxon>
        <taxon>Gulbenkiania</taxon>
    </lineage>
</organism>
<accession>A0ABY2D077</accession>
<evidence type="ECO:0000313" key="3">
    <source>
        <dbReference type="Proteomes" id="UP000294801"/>
    </source>
</evidence>